<accession>A0ABU7Z736</accession>
<dbReference type="RefSeq" id="WP_332901906.1">
    <property type="nucleotide sequence ID" value="NZ_JBAGLP010000117.1"/>
</dbReference>
<dbReference type="SUPFAM" id="SSF161098">
    <property type="entry name" value="MetI-like"/>
    <property type="match status" value="1"/>
</dbReference>
<dbReference type="Proteomes" id="UP001310387">
    <property type="component" value="Unassembled WGS sequence"/>
</dbReference>
<evidence type="ECO:0000256" key="7">
    <source>
        <dbReference type="RuleBase" id="RU363032"/>
    </source>
</evidence>
<comment type="subcellular location">
    <subcellularLocation>
        <location evidence="1 7">Cell membrane</location>
        <topology evidence="1 7">Multi-pass membrane protein</topology>
    </subcellularLocation>
</comment>
<gene>
    <name evidence="9" type="ORF">V5O49_08890</name>
</gene>
<name>A0ABU7Z736_9MICO</name>
<feature type="transmembrane region" description="Helical" evidence="7">
    <location>
        <begin position="131"/>
        <end position="157"/>
    </location>
</feature>
<reference evidence="9" key="1">
    <citation type="journal article" date="2024" name="Antonie Van Leeuwenhoek">
        <title>Isoptericola haloaureus sp. nov., a dimorphic actinobacterium isolated from mangrove sediments of southeast India, implicating biosaline agricultural significance through nitrogen fixation and salt tolerance genes.</title>
        <authorList>
            <person name="Prathaban M."/>
            <person name="Prathiviraj R."/>
            <person name="Ravichandran M."/>
            <person name="Natarajan S.D."/>
            <person name="Sobanaa M."/>
            <person name="Hari Krishna Kumar S."/>
            <person name="Chandrasekar V."/>
            <person name="Selvin J."/>
        </authorList>
    </citation>
    <scope>NUCLEOTIDE SEQUENCE</scope>
    <source>
        <strain evidence="9">MP1014</strain>
    </source>
</reference>
<keyword evidence="4 7" id="KW-0812">Transmembrane</keyword>
<dbReference type="Pfam" id="PF00528">
    <property type="entry name" value="BPD_transp_1"/>
    <property type="match status" value="1"/>
</dbReference>
<feature type="transmembrane region" description="Helical" evidence="7">
    <location>
        <begin position="235"/>
        <end position="257"/>
    </location>
</feature>
<evidence type="ECO:0000256" key="3">
    <source>
        <dbReference type="ARBA" id="ARBA00022475"/>
    </source>
</evidence>
<dbReference type="PANTHER" id="PTHR43163:SF3">
    <property type="entry name" value="PEPTIDE ABC TRANSPORTER PERMEASE PROTEIN"/>
    <property type="match status" value="1"/>
</dbReference>
<evidence type="ECO:0000313" key="10">
    <source>
        <dbReference type="Proteomes" id="UP001310387"/>
    </source>
</evidence>
<dbReference type="PROSITE" id="PS50928">
    <property type="entry name" value="ABC_TM1"/>
    <property type="match status" value="1"/>
</dbReference>
<protein>
    <submittedName>
        <fullName evidence="9">ABC transporter permease</fullName>
    </submittedName>
</protein>
<feature type="transmembrane region" description="Helical" evidence="7">
    <location>
        <begin position="7"/>
        <end position="30"/>
    </location>
</feature>
<keyword evidence="3" id="KW-1003">Cell membrane</keyword>
<evidence type="ECO:0000313" key="9">
    <source>
        <dbReference type="EMBL" id="MEG3615232.1"/>
    </source>
</evidence>
<feature type="transmembrane region" description="Helical" evidence="7">
    <location>
        <begin position="177"/>
        <end position="197"/>
    </location>
</feature>
<dbReference type="EMBL" id="JBAGLP010000117">
    <property type="protein sequence ID" value="MEG3615232.1"/>
    <property type="molecule type" value="Genomic_DNA"/>
</dbReference>
<comment type="caution">
    <text evidence="9">The sequence shown here is derived from an EMBL/GenBank/DDBJ whole genome shotgun (WGS) entry which is preliminary data.</text>
</comment>
<keyword evidence="6 7" id="KW-0472">Membrane</keyword>
<organism evidence="9 10">
    <name type="scientific">Isoptericola haloaureus</name>
    <dbReference type="NCBI Taxonomy" id="1542902"/>
    <lineage>
        <taxon>Bacteria</taxon>
        <taxon>Bacillati</taxon>
        <taxon>Actinomycetota</taxon>
        <taxon>Actinomycetes</taxon>
        <taxon>Micrococcales</taxon>
        <taxon>Promicromonosporaceae</taxon>
        <taxon>Isoptericola</taxon>
    </lineage>
</organism>
<sequence length="314" mass="32543">MGKLIAYRLAFAVPQLIIISIVVFSLTYLVPGSPAAAMLGTAATPESIAQVEAQLGLDRPPVERFVEWFGALLTGDLGTSFRSGTPVTDLLVARIPATLSIVFGGMLVALLVGVGAGVFTGTRPGTAADRVVTGGTVLGLSIPEFWLGLILTTVFAVHLGWVPIIAWTPITEDPLGWAVGIVLPSIALGITGGAIIARQTRAAMVTSMASPFMDTLTAAGVSRRKQVARYGVKNALVPVLASAGVTFAILIGVSFVVEKVFALPGLGTLMLTSVISQDFAVVQGVVMVTAVLVIAVNLLLDISYGLINPQARPQ</sequence>
<evidence type="ECO:0000259" key="8">
    <source>
        <dbReference type="PROSITE" id="PS50928"/>
    </source>
</evidence>
<evidence type="ECO:0000256" key="6">
    <source>
        <dbReference type="ARBA" id="ARBA00023136"/>
    </source>
</evidence>
<reference evidence="9" key="2">
    <citation type="submission" date="2024-02" db="EMBL/GenBank/DDBJ databases">
        <authorList>
            <person name="Prathaban M."/>
            <person name="Mythili R."/>
            <person name="Sharmila Devi N."/>
            <person name="Sobanaa M."/>
            <person name="Prathiviraj R."/>
            <person name="Selvin J."/>
        </authorList>
    </citation>
    <scope>NUCLEOTIDE SEQUENCE</scope>
    <source>
        <strain evidence="9">MP1014</strain>
    </source>
</reference>
<evidence type="ECO:0000256" key="1">
    <source>
        <dbReference type="ARBA" id="ARBA00004651"/>
    </source>
</evidence>
<dbReference type="Pfam" id="PF19300">
    <property type="entry name" value="BPD_transp_1_N"/>
    <property type="match status" value="1"/>
</dbReference>
<keyword evidence="5 7" id="KW-1133">Transmembrane helix</keyword>
<dbReference type="InterPro" id="IPR000515">
    <property type="entry name" value="MetI-like"/>
</dbReference>
<dbReference type="InterPro" id="IPR035906">
    <property type="entry name" value="MetI-like_sf"/>
</dbReference>
<evidence type="ECO:0000256" key="5">
    <source>
        <dbReference type="ARBA" id="ARBA00022989"/>
    </source>
</evidence>
<dbReference type="Gene3D" id="1.10.3720.10">
    <property type="entry name" value="MetI-like"/>
    <property type="match status" value="1"/>
</dbReference>
<dbReference type="InterPro" id="IPR045621">
    <property type="entry name" value="BPD_transp_1_N"/>
</dbReference>
<proteinExistence type="inferred from homology"/>
<comment type="similarity">
    <text evidence="7">Belongs to the binding-protein-dependent transport system permease family.</text>
</comment>
<keyword evidence="2 7" id="KW-0813">Transport</keyword>
<feature type="transmembrane region" description="Helical" evidence="7">
    <location>
        <begin position="95"/>
        <end position="119"/>
    </location>
</feature>
<evidence type="ECO:0000256" key="2">
    <source>
        <dbReference type="ARBA" id="ARBA00022448"/>
    </source>
</evidence>
<evidence type="ECO:0000256" key="4">
    <source>
        <dbReference type="ARBA" id="ARBA00022692"/>
    </source>
</evidence>
<feature type="domain" description="ABC transmembrane type-1" evidence="8">
    <location>
        <begin position="95"/>
        <end position="300"/>
    </location>
</feature>
<dbReference type="PANTHER" id="PTHR43163">
    <property type="entry name" value="DIPEPTIDE TRANSPORT SYSTEM PERMEASE PROTEIN DPPB-RELATED"/>
    <property type="match status" value="1"/>
</dbReference>
<feature type="transmembrane region" description="Helical" evidence="7">
    <location>
        <begin position="279"/>
        <end position="300"/>
    </location>
</feature>
<dbReference type="CDD" id="cd06261">
    <property type="entry name" value="TM_PBP2"/>
    <property type="match status" value="1"/>
</dbReference>
<keyword evidence="10" id="KW-1185">Reference proteome</keyword>